<evidence type="ECO:0000313" key="4">
    <source>
        <dbReference type="Proteomes" id="UP000193719"/>
    </source>
</evidence>
<dbReference type="InterPro" id="IPR001806">
    <property type="entry name" value="Small_GTPase"/>
</dbReference>
<evidence type="ECO:0000313" key="3">
    <source>
        <dbReference type="EMBL" id="ORX54804.1"/>
    </source>
</evidence>
<evidence type="ECO:0000256" key="1">
    <source>
        <dbReference type="ARBA" id="ARBA00022741"/>
    </source>
</evidence>
<protein>
    <submittedName>
        <fullName evidence="3">p-loop containing nucleoside triphosphate hydrolase protein</fullName>
    </submittedName>
</protein>
<dbReference type="PROSITE" id="PS51419">
    <property type="entry name" value="RAB"/>
    <property type="match status" value="1"/>
</dbReference>
<dbReference type="OrthoDB" id="2137030at2759"/>
<feature type="compositionally biased region" description="Basic and acidic residues" evidence="2">
    <location>
        <begin position="124"/>
        <end position="133"/>
    </location>
</feature>
<dbReference type="InterPro" id="IPR027417">
    <property type="entry name" value="P-loop_NTPase"/>
</dbReference>
<comment type="caution">
    <text evidence="3">The sequence shown here is derived from an EMBL/GenBank/DDBJ whole genome shotgun (WGS) entry which is preliminary data.</text>
</comment>
<dbReference type="PANTHER" id="PTHR47978">
    <property type="match status" value="1"/>
</dbReference>
<dbReference type="Proteomes" id="UP000193719">
    <property type="component" value="Unassembled WGS sequence"/>
</dbReference>
<name>A0A1Y1VFD0_9FUNG</name>
<gene>
    <name evidence="3" type="ORF">BCR36DRAFT_322172</name>
</gene>
<evidence type="ECO:0000256" key="2">
    <source>
        <dbReference type="SAM" id="MobiDB-lite"/>
    </source>
</evidence>
<dbReference type="AlphaFoldDB" id="A0A1Y1VFD0"/>
<feature type="region of interest" description="Disordered" evidence="2">
    <location>
        <begin position="118"/>
        <end position="137"/>
    </location>
</feature>
<organism evidence="3 4">
    <name type="scientific">Piromyces finnis</name>
    <dbReference type="NCBI Taxonomy" id="1754191"/>
    <lineage>
        <taxon>Eukaryota</taxon>
        <taxon>Fungi</taxon>
        <taxon>Fungi incertae sedis</taxon>
        <taxon>Chytridiomycota</taxon>
        <taxon>Chytridiomycota incertae sedis</taxon>
        <taxon>Neocallimastigomycetes</taxon>
        <taxon>Neocallimastigales</taxon>
        <taxon>Neocallimastigaceae</taxon>
        <taxon>Piromyces</taxon>
    </lineage>
</organism>
<keyword evidence="1" id="KW-0547">Nucleotide-binding</keyword>
<proteinExistence type="predicted"/>
<keyword evidence="4" id="KW-1185">Reference proteome</keyword>
<accession>A0A1Y1VFD0</accession>
<dbReference type="Gene3D" id="3.40.50.300">
    <property type="entry name" value="P-loop containing nucleotide triphosphate hydrolases"/>
    <property type="match status" value="1"/>
</dbReference>
<dbReference type="SUPFAM" id="SSF52540">
    <property type="entry name" value="P-loop containing nucleoside triphosphate hydrolases"/>
    <property type="match status" value="1"/>
</dbReference>
<sequence length="383" mass="45536">MRSDNYNDFNININNDDEIDHLLNKKVFSRKFTNFSLDTSLFKDKRESDDNIKRNLYKESIDKIKLYEEIFNSGENEENIIYYKDILKIRDIKRLDEWSNGNNNIYEPLQRSNKNLLSSTSLKNDSENSDRLKRSSLSKKSTTYSGFTSINNENLSSDYQFNIAFIGDSNVGKTELLQKECKIEQNDNFKNKQKIIKFYKKGYLINERACYVTYWDTPGDYDYLVDTIHLCSNMAGIAFIYDGTNFNSFLSLKKWVNEYSKYDSNNSHIFKIIFCNLRTFGEERTVQYNEGLKLAKSINADYIEFHEEVNAYEINNLFTQIIYGIVKDIPLKYENNQFILQKYHINLLKQREYHEQIHHFMNNKYLNIDKKDCTTIPDWLNEV</sequence>
<keyword evidence="3" id="KW-0378">Hydrolase</keyword>
<dbReference type="GO" id="GO:0005525">
    <property type="term" value="F:GTP binding"/>
    <property type="evidence" value="ECO:0007669"/>
    <property type="project" value="InterPro"/>
</dbReference>
<dbReference type="EMBL" id="MCFH01000010">
    <property type="protein sequence ID" value="ORX54804.1"/>
    <property type="molecule type" value="Genomic_DNA"/>
</dbReference>
<reference evidence="3 4" key="2">
    <citation type="submission" date="2016-08" db="EMBL/GenBank/DDBJ databases">
        <title>Pervasive Adenine N6-methylation of Active Genes in Fungi.</title>
        <authorList>
            <consortium name="DOE Joint Genome Institute"/>
            <person name="Mondo S.J."/>
            <person name="Dannebaum R.O."/>
            <person name="Kuo R.C."/>
            <person name="Labutti K."/>
            <person name="Haridas S."/>
            <person name="Kuo A."/>
            <person name="Salamov A."/>
            <person name="Ahrendt S.R."/>
            <person name="Lipzen A."/>
            <person name="Sullivan W."/>
            <person name="Andreopoulos W.B."/>
            <person name="Clum A."/>
            <person name="Lindquist E."/>
            <person name="Daum C."/>
            <person name="Ramamoorthy G.K."/>
            <person name="Gryganskyi A."/>
            <person name="Culley D."/>
            <person name="Magnuson J.K."/>
            <person name="James T.Y."/>
            <person name="O'Malley M.A."/>
            <person name="Stajich J.E."/>
            <person name="Spatafora J.W."/>
            <person name="Visel A."/>
            <person name="Grigoriev I.V."/>
        </authorList>
    </citation>
    <scope>NUCLEOTIDE SEQUENCE [LARGE SCALE GENOMIC DNA]</scope>
    <source>
        <strain evidence="4">finn</strain>
    </source>
</reference>
<dbReference type="SMART" id="SM00175">
    <property type="entry name" value="RAB"/>
    <property type="match status" value="1"/>
</dbReference>
<dbReference type="Pfam" id="PF00071">
    <property type="entry name" value="Ras"/>
    <property type="match status" value="1"/>
</dbReference>
<dbReference type="STRING" id="1754191.A0A1Y1VFD0"/>
<dbReference type="GO" id="GO:0003924">
    <property type="term" value="F:GTPase activity"/>
    <property type="evidence" value="ECO:0007669"/>
    <property type="project" value="InterPro"/>
</dbReference>
<reference evidence="3 4" key="1">
    <citation type="submission" date="2016-08" db="EMBL/GenBank/DDBJ databases">
        <title>Genomes of anaerobic fungi encode conserved fungal cellulosomes for biomass hydrolysis.</title>
        <authorList>
            <consortium name="DOE Joint Genome Institute"/>
            <person name="Haitjema C.H."/>
            <person name="Gilmore S.P."/>
            <person name="Henske J.K."/>
            <person name="Solomon K.V."/>
            <person name="De Groot R."/>
            <person name="Kuo A."/>
            <person name="Mondo S.J."/>
            <person name="Salamov A.A."/>
            <person name="Labutti K."/>
            <person name="Zhao Z."/>
            <person name="Chiniquy J."/>
            <person name="Barry K."/>
            <person name="Brewer H.M."/>
            <person name="Purvine S.O."/>
            <person name="Wright A.T."/>
            <person name="Boxma B."/>
            <person name="Van Alen T."/>
            <person name="Hackstein J.H."/>
            <person name="Baker S.E."/>
            <person name="Grigoriev I.V."/>
            <person name="O'Malley M.A."/>
        </authorList>
    </citation>
    <scope>NUCLEOTIDE SEQUENCE [LARGE SCALE GENOMIC DNA]</scope>
    <source>
        <strain evidence="4">finn</strain>
    </source>
</reference>